<keyword evidence="2" id="KW-0067">ATP-binding</keyword>
<reference evidence="2 3" key="1">
    <citation type="submission" date="2017-05" db="EMBL/GenBank/DDBJ databases">
        <authorList>
            <person name="Song R."/>
            <person name="Chenine A.L."/>
            <person name="Ruprecht R.M."/>
        </authorList>
    </citation>
    <scope>NUCLEOTIDE SEQUENCE [LARGE SCALE GENOMIC DNA]</scope>
    <source>
        <strain evidence="2 3">CECT 8489</strain>
    </source>
</reference>
<proteinExistence type="predicted"/>
<keyword evidence="2" id="KW-0547">Nucleotide-binding</keyword>
<organism evidence="2 3">
    <name type="scientific">Boseongicola aestuarii</name>
    <dbReference type="NCBI Taxonomy" id="1470561"/>
    <lineage>
        <taxon>Bacteria</taxon>
        <taxon>Pseudomonadati</taxon>
        <taxon>Pseudomonadota</taxon>
        <taxon>Alphaproteobacteria</taxon>
        <taxon>Rhodobacterales</taxon>
        <taxon>Paracoccaceae</taxon>
        <taxon>Boseongicola</taxon>
    </lineage>
</organism>
<keyword evidence="2" id="KW-0378">Hydrolase</keyword>
<dbReference type="EMBL" id="FXXQ01000005">
    <property type="protein sequence ID" value="SMX23650.1"/>
    <property type="molecule type" value="Genomic_DNA"/>
</dbReference>
<dbReference type="RefSeq" id="WP_093973636.1">
    <property type="nucleotide sequence ID" value="NZ_FXXQ01000005.1"/>
</dbReference>
<dbReference type="SUPFAM" id="SSF52540">
    <property type="entry name" value="P-loop containing nucleoside triphosphate hydrolases"/>
    <property type="match status" value="1"/>
</dbReference>
<dbReference type="Gene3D" id="3.40.50.300">
    <property type="entry name" value="P-loop containing nucleotide triphosphate hydrolases"/>
    <property type="match status" value="1"/>
</dbReference>
<dbReference type="OrthoDB" id="7816830at2"/>
<gene>
    <name evidence="2" type="ORF">BOA8489_01761</name>
</gene>
<sequence>MKIYSAHDYWINEVEAIEIPAVGLLEAVQEEVYQRILQRLANPGRLMFFAADTGLGKTTGFQKAIPRLPKDTTVLIMVPTKLDADQMYQAMEDLCPGEVGVWTQTHDPDKAEKDPRFDPSVWFTKSEAVKKRVLIVTHNCGKEAEGWIGARDLVLIDEDPGPVKSDYVYGSHFRQAFEQEAKVGVNGAVFKEADAWASSQSEDGLTPIGIPEWVDKVRDCSPRTAAGEKIKLLAEMIHRGTAFQSNRRHVAWHWFQYSLPYQEHAIIFSATAPYEGYQFAPHATGPISRDGPEVDYSQVTAYLVPRPSGVSKYKKEILSDPDQVRLFSNAVRDVCGTDGENTLLITNKDLVKHAQKAAPEVKTTYWGVDVGSNEYRDCTKVVIAGEHHLPKDAYLADYYGHSGVEEMTAEELERGQNTRGSLMRQLEELHHSRFFKQMVARGSCRNVSDVGGVALADSMELYCMIDGEIFYNLLPILLPGIQLKTIDGKPYEPNKYVRGRLGAIQAHLSETEADIVTAEDLKAVGINISGAKPKKQIEDNLSRFPGWKWIRGKPGRPVAPSKFVRVKG</sequence>
<evidence type="ECO:0000259" key="1">
    <source>
        <dbReference type="Pfam" id="PF00270"/>
    </source>
</evidence>
<accession>A0A238J0Z2</accession>
<dbReference type="Proteomes" id="UP000201838">
    <property type="component" value="Unassembled WGS sequence"/>
</dbReference>
<name>A0A238J0Z2_9RHOB</name>
<dbReference type="GO" id="GO:0003676">
    <property type="term" value="F:nucleic acid binding"/>
    <property type="evidence" value="ECO:0007669"/>
    <property type="project" value="InterPro"/>
</dbReference>
<evidence type="ECO:0000313" key="3">
    <source>
        <dbReference type="Proteomes" id="UP000201838"/>
    </source>
</evidence>
<protein>
    <submittedName>
        <fullName evidence="2">DEAD/DEAH box helicase</fullName>
    </submittedName>
</protein>
<dbReference type="Pfam" id="PF00270">
    <property type="entry name" value="DEAD"/>
    <property type="match status" value="1"/>
</dbReference>
<dbReference type="GO" id="GO:0004386">
    <property type="term" value="F:helicase activity"/>
    <property type="evidence" value="ECO:0007669"/>
    <property type="project" value="UniProtKB-KW"/>
</dbReference>
<dbReference type="GO" id="GO:0005524">
    <property type="term" value="F:ATP binding"/>
    <property type="evidence" value="ECO:0007669"/>
    <property type="project" value="InterPro"/>
</dbReference>
<dbReference type="AlphaFoldDB" id="A0A238J0Z2"/>
<dbReference type="InterPro" id="IPR011545">
    <property type="entry name" value="DEAD/DEAH_box_helicase_dom"/>
</dbReference>
<keyword evidence="2" id="KW-0347">Helicase</keyword>
<evidence type="ECO:0000313" key="2">
    <source>
        <dbReference type="EMBL" id="SMX23650.1"/>
    </source>
</evidence>
<keyword evidence="3" id="KW-1185">Reference proteome</keyword>
<dbReference type="InterPro" id="IPR027417">
    <property type="entry name" value="P-loop_NTPase"/>
</dbReference>
<feature type="domain" description="DEAD/DEAH-box helicase" evidence="1">
    <location>
        <begin position="28"/>
        <end position="100"/>
    </location>
</feature>